<reference evidence="10 11" key="1">
    <citation type="journal article" date="2015" name="Mol. Plant Microbe Interact.">
        <title>Genome, transcriptome, and functional analyses of Penicillium expansum provide new insights into secondary metabolism and pathogenicity.</title>
        <authorList>
            <person name="Ballester A.R."/>
            <person name="Marcet-Houben M."/>
            <person name="Levin E."/>
            <person name="Sela N."/>
            <person name="Selma-Lazaro C."/>
            <person name="Carmona L."/>
            <person name="Wisniewski M."/>
            <person name="Droby S."/>
            <person name="Gonzalez-Candelas L."/>
            <person name="Gabaldon T."/>
        </authorList>
    </citation>
    <scope>NUCLEOTIDE SEQUENCE [LARGE SCALE GENOMIC DNA]</scope>
    <source>
        <strain evidence="10 11">MD-8</strain>
    </source>
</reference>
<dbReference type="InterPro" id="IPR029035">
    <property type="entry name" value="DHS-like_NAD/FAD-binding_dom"/>
</dbReference>
<dbReference type="HOGENOM" id="CLU_013748_0_2_1"/>
<dbReference type="GO" id="GO:0005634">
    <property type="term" value="C:nucleus"/>
    <property type="evidence" value="ECO:0007669"/>
    <property type="project" value="TreeGrafter"/>
</dbReference>
<keyword evidence="3" id="KW-0479">Metal-binding</keyword>
<dbReference type="Gene3D" id="3.40.50.970">
    <property type="match status" value="2"/>
</dbReference>
<dbReference type="PANTHER" id="PTHR43452:SF11">
    <property type="entry name" value="PYRUVATE DECARBOXYLASE"/>
    <property type="match status" value="1"/>
</dbReference>
<sequence length="600" mass="66872">MSNVSADITLAGYLFKRLHQVGLHAVHGVPGNHNIAILREATNAGLEWVAHRSEFSAGIVADGYARVKGIAALVSSFENMSSLVSTAIAASHQDQLPVVLVIGTPQRKAQAQASKFHHLFFDAQPDLPRQPDDFQILADCFNKITITQEFLVDPGEATAQIDTAIRGCIMQSAPVYIELPEDLVNSMVPTKGLIQRLDFNTPPHDIEMENTVVASIMNKIKHAQRPLIIVDAGAPSCGLVMEANQLVKKTRFPTAATQFSRGVVDETLKNFHGDVSDFDMYGSYFRSSDLILLLGPLNTIEWTVPAVFEGKIAQTVTFNRNYVVIGDQRYELFSRPVLQQILNSMGEKKLRDLAPYPDLPSVRDSIEMLPTQKRTAQLQHDIHSTFWRQMSLFFRPGDIILTETETARDGARSFVLPRDTSLINPGARKLPEHMLATTMGVALAQQGLAKANYLLSNRRTILFEGAEGFKKAQNDFRAILDMKLNLTIFVINEGAPIVESLMHGMEYHQQDSGHWRYSESVSFFGAPNETFYPVFTTIARTWGDFDTIIHDKRIQSGTGLCVVEFMIKPEDPTQSPCLLTEIYGPPPSPFSLKKYHLKQD</sequence>
<evidence type="ECO:0000256" key="2">
    <source>
        <dbReference type="ARBA" id="ARBA00007812"/>
    </source>
</evidence>
<dbReference type="PANTHER" id="PTHR43452">
    <property type="entry name" value="PYRUVATE DECARBOXYLASE"/>
    <property type="match status" value="1"/>
</dbReference>
<evidence type="ECO:0000256" key="3">
    <source>
        <dbReference type="ARBA" id="ARBA00022723"/>
    </source>
</evidence>
<dbReference type="InterPro" id="IPR012110">
    <property type="entry name" value="PDC/IPDC-like"/>
</dbReference>
<dbReference type="CDD" id="cd07038">
    <property type="entry name" value="TPP_PYR_PDC_IPDC_like"/>
    <property type="match status" value="1"/>
</dbReference>
<protein>
    <submittedName>
        <fullName evidence="10">Thiamine pyrophosphate (TPP)-dependent enzyme</fullName>
    </submittedName>
</protein>
<keyword evidence="7" id="KW-0456">Lyase</keyword>
<dbReference type="GO" id="GO:0004737">
    <property type="term" value="F:pyruvate decarboxylase activity"/>
    <property type="evidence" value="ECO:0007669"/>
    <property type="project" value="TreeGrafter"/>
</dbReference>
<dbReference type="GeneID" id="27678721"/>
<dbReference type="GO" id="GO:0030976">
    <property type="term" value="F:thiamine pyrophosphate binding"/>
    <property type="evidence" value="ECO:0007669"/>
    <property type="project" value="InterPro"/>
</dbReference>
<dbReference type="GO" id="GO:0000949">
    <property type="term" value="P:aromatic amino acid family catabolic process to alcohol via Ehrlich pathway"/>
    <property type="evidence" value="ECO:0007669"/>
    <property type="project" value="TreeGrafter"/>
</dbReference>
<dbReference type="AlphaFoldDB" id="A0A0A2INW5"/>
<dbReference type="SUPFAM" id="SSF52518">
    <property type="entry name" value="Thiamin diphosphate-binding fold (THDP-binding)"/>
    <property type="match status" value="2"/>
</dbReference>
<keyword evidence="11" id="KW-1185">Reference proteome</keyword>
<feature type="domain" description="Thiamine pyrophosphate enzyme central" evidence="8">
    <location>
        <begin position="214"/>
        <end position="300"/>
    </location>
</feature>
<gene>
    <name evidence="10" type="ORF">PEX2_060290</name>
</gene>
<dbReference type="OrthoDB" id="4258301at2759"/>
<evidence type="ECO:0000256" key="5">
    <source>
        <dbReference type="ARBA" id="ARBA00022842"/>
    </source>
</evidence>
<comment type="caution">
    <text evidence="10">The sequence shown here is derived from an EMBL/GenBank/DDBJ whole genome shotgun (WGS) entry which is preliminary data.</text>
</comment>
<evidence type="ECO:0000256" key="6">
    <source>
        <dbReference type="ARBA" id="ARBA00023052"/>
    </source>
</evidence>
<dbReference type="SUPFAM" id="SSF52467">
    <property type="entry name" value="DHS-like NAD/FAD-binding domain"/>
    <property type="match status" value="1"/>
</dbReference>
<evidence type="ECO:0000313" key="11">
    <source>
        <dbReference type="Proteomes" id="UP000030143"/>
    </source>
</evidence>
<dbReference type="VEuPathDB" id="FungiDB:PEXP_068970"/>
<dbReference type="Gene3D" id="3.40.50.1220">
    <property type="entry name" value="TPP-binding domain"/>
    <property type="match status" value="1"/>
</dbReference>
<evidence type="ECO:0000256" key="1">
    <source>
        <dbReference type="ARBA" id="ARBA00001964"/>
    </source>
</evidence>
<dbReference type="STRING" id="27334.A0A0A2INW5"/>
<evidence type="ECO:0000259" key="9">
    <source>
        <dbReference type="Pfam" id="PF02776"/>
    </source>
</evidence>
<comment type="similarity">
    <text evidence="2">Belongs to the TPP enzyme family.</text>
</comment>
<comment type="cofactor">
    <cofactor evidence="1">
        <name>thiamine diphosphate</name>
        <dbReference type="ChEBI" id="CHEBI:58937"/>
    </cofactor>
</comment>
<dbReference type="InterPro" id="IPR012000">
    <property type="entry name" value="Thiamin_PyroP_enz_cen_dom"/>
</dbReference>
<feature type="domain" description="Thiamine pyrophosphate enzyme N-terminal TPP-binding" evidence="9">
    <location>
        <begin position="9"/>
        <end position="112"/>
    </location>
</feature>
<organism evidence="10 11">
    <name type="scientific">Penicillium expansum</name>
    <name type="common">Blue mold rot fungus</name>
    <dbReference type="NCBI Taxonomy" id="27334"/>
    <lineage>
        <taxon>Eukaryota</taxon>
        <taxon>Fungi</taxon>
        <taxon>Dikarya</taxon>
        <taxon>Ascomycota</taxon>
        <taxon>Pezizomycotina</taxon>
        <taxon>Eurotiomycetes</taxon>
        <taxon>Eurotiomycetidae</taxon>
        <taxon>Eurotiales</taxon>
        <taxon>Aspergillaceae</taxon>
        <taxon>Penicillium</taxon>
    </lineage>
</organism>
<dbReference type="RefSeq" id="XP_016596024.1">
    <property type="nucleotide sequence ID" value="XM_016743302.1"/>
</dbReference>
<proteinExistence type="inferred from homology"/>
<dbReference type="PhylomeDB" id="A0A0A2INW5"/>
<evidence type="ECO:0000256" key="4">
    <source>
        <dbReference type="ARBA" id="ARBA00022793"/>
    </source>
</evidence>
<dbReference type="GO" id="GO:0005829">
    <property type="term" value="C:cytosol"/>
    <property type="evidence" value="ECO:0007669"/>
    <property type="project" value="TreeGrafter"/>
</dbReference>
<dbReference type="InterPro" id="IPR012001">
    <property type="entry name" value="Thiamin_PyroP_enz_TPP-bd_dom"/>
</dbReference>
<name>A0A0A2INW5_PENEN</name>
<evidence type="ECO:0000313" key="10">
    <source>
        <dbReference type="EMBL" id="KGO53422.1"/>
    </source>
</evidence>
<evidence type="ECO:0000259" key="8">
    <source>
        <dbReference type="Pfam" id="PF00205"/>
    </source>
</evidence>
<dbReference type="EMBL" id="JQFZ01000250">
    <property type="protein sequence ID" value="KGO53422.1"/>
    <property type="molecule type" value="Genomic_DNA"/>
</dbReference>
<dbReference type="Pfam" id="PF00205">
    <property type="entry name" value="TPP_enzyme_M"/>
    <property type="match status" value="1"/>
</dbReference>
<dbReference type="InterPro" id="IPR047213">
    <property type="entry name" value="TPP_PYR_PDC_IPDC-like"/>
</dbReference>
<dbReference type="Pfam" id="PF02776">
    <property type="entry name" value="TPP_enzyme_N"/>
    <property type="match status" value="1"/>
</dbReference>
<dbReference type="InterPro" id="IPR029061">
    <property type="entry name" value="THDP-binding"/>
</dbReference>
<keyword evidence="4" id="KW-0210">Decarboxylase</keyword>
<dbReference type="Proteomes" id="UP000030143">
    <property type="component" value="Unassembled WGS sequence"/>
</dbReference>
<accession>A0A0A2INW5</accession>
<dbReference type="GO" id="GO:0000287">
    <property type="term" value="F:magnesium ion binding"/>
    <property type="evidence" value="ECO:0007669"/>
    <property type="project" value="InterPro"/>
</dbReference>
<keyword evidence="6" id="KW-0786">Thiamine pyrophosphate</keyword>
<evidence type="ECO:0000256" key="7">
    <source>
        <dbReference type="ARBA" id="ARBA00023239"/>
    </source>
</evidence>
<keyword evidence="5" id="KW-0460">Magnesium</keyword>